<dbReference type="GO" id="GO:0008673">
    <property type="term" value="F:2-dehydro-3-deoxygluconokinase activity"/>
    <property type="evidence" value="ECO:0007669"/>
    <property type="project" value="TreeGrafter"/>
</dbReference>
<proteinExistence type="inferred from homology"/>
<dbReference type="InterPro" id="IPR011611">
    <property type="entry name" value="PfkB_dom"/>
</dbReference>
<evidence type="ECO:0000256" key="1">
    <source>
        <dbReference type="ARBA" id="ARBA00010688"/>
    </source>
</evidence>
<dbReference type="InterPro" id="IPR029056">
    <property type="entry name" value="Ribokinase-like"/>
</dbReference>
<evidence type="ECO:0000256" key="4">
    <source>
        <dbReference type="SAM" id="MobiDB-lite"/>
    </source>
</evidence>
<evidence type="ECO:0000259" key="5">
    <source>
        <dbReference type="Pfam" id="PF00294"/>
    </source>
</evidence>
<dbReference type="GO" id="GO:0005829">
    <property type="term" value="C:cytosol"/>
    <property type="evidence" value="ECO:0007669"/>
    <property type="project" value="TreeGrafter"/>
</dbReference>
<protein>
    <submittedName>
        <fullName evidence="6">Sugar kinase</fullName>
    </submittedName>
</protein>
<dbReference type="Proteomes" id="UP000596427">
    <property type="component" value="Chromosome"/>
</dbReference>
<name>A0A974PRC6_9HYPH</name>
<dbReference type="SUPFAM" id="SSF53613">
    <property type="entry name" value="Ribokinase-like"/>
    <property type="match status" value="1"/>
</dbReference>
<keyword evidence="3 6" id="KW-0418">Kinase</keyword>
<evidence type="ECO:0000313" key="7">
    <source>
        <dbReference type="Proteomes" id="UP000596427"/>
    </source>
</evidence>
<dbReference type="KEGG" id="xdi:EZH22_06345"/>
<sequence length="357" mass="37160">MSGWFPPASSESRAPGDSTGGKNALNRPGDGAPKAGAWQNGRRRVVSKVVCVGEVMVELARGSDGRFGLAFGGDTFNTAVYLARAGVDVAYATALGDDAFSGDILALGTAEGVDMSLVQRARGRVPGLYLITTDDAGERSFHYWRDTSPARSLFEAEGWQDVAAALVGAGVVYFSGITLSLYSNQGLGRFLAALEMAGNAREGEGPGAAVAGTWRVFDGNFRPRGWGGDLNRARTVFAEAMKRSSMALPTFEDEVALWGDASPAATIERITTYGVSEVVVKNGVAGALVHADGRTVEVPVERAVAPLDTTGAGDSFNAGYLAARLAGASPQDAAQAGHRLAAEVIMHRGAIIPRAAH</sequence>
<keyword evidence="2" id="KW-0808">Transferase</keyword>
<evidence type="ECO:0000313" key="6">
    <source>
        <dbReference type="EMBL" id="QRG07969.1"/>
    </source>
</evidence>
<gene>
    <name evidence="6" type="ORF">EZH22_06345</name>
</gene>
<feature type="domain" description="Carbohydrate kinase PfkB" evidence="5">
    <location>
        <begin position="48"/>
        <end position="353"/>
    </location>
</feature>
<evidence type="ECO:0000256" key="2">
    <source>
        <dbReference type="ARBA" id="ARBA00022679"/>
    </source>
</evidence>
<dbReference type="PANTHER" id="PTHR43085:SF15">
    <property type="entry name" value="2-DEHYDRO-3-DEOXYGLUCONOKINASE"/>
    <property type="match status" value="1"/>
</dbReference>
<organism evidence="6 7">
    <name type="scientific">Xanthobacter dioxanivorans</name>
    <dbReference type="NCBI Taxonomy" id="2528964"/>
    <lineage>
        <taxon>Bacteria</taxon>
        <taxon>Pseudomonadati</taxon>
        <taxon>Pseudomonadota</taxon>
        <taxon>Alphaproteobacteria</taxon>
        <taxon>Hyphomicrobiales</taxon>
        <taxon>Xanthobacteraceae</taxon>
        <taxon>Xanthobacter</taxon>
    </lineage>
</organism>
<dbReference type="Gene3D" id="3.40.1190.20">
    <property type="match status" value="1"/>
</dbReference>
<dbReference type="InterPro" id="IPR002173">
    <property type="entry name" value="Carboh/pur_kinase_PfkB_CS"/>
</dbReference>
<dbReference type="AlphaFoldDB" id="A0A974PRC6"/>
<evidence type="ECO:0000256" key="3">
    <source>
        <dbReference type="ARBA" id="ARBA00022777"/>
    </source>
</evidence>
<dbReference type="CDD" id="cd01166">
    <property type="entry name" value="KdgK"/>
    <property type="match status" value="1"/>
</dbReference>
<feature type="region of interest" description="Disordered" evidence="4">
    <location>
        <begin position="1"/>
        <end position="38"/>
    </location>
</feature>
<dbReference type="PROSITE" id="PS00584">
    <property type="entry name" value="PFKB_KINASES_2"/>
    <property type="match status" value="1"/>
</dbReference>
<accession>A0A974PRC6</accession>
<keyword evidence="7" id="KW-1185">Reference proteome</keyword>
<dbReference type="InterPro" id="IPR050306">
    <property type="entry name" value="PfkB_Carbo_kinase"/>
</dbReference>
<dbReference type="GO" id="GO:0042840">
    <property type="term" value="P:D-glucuronate catabolic process"/>
    <property type="evidence" value="ECO:0007669"/>
    <property type="project" value="TreeGrafter"/>
</dbReference>
<dbReference type="EMBL" id="CP063362">
    <property type="protein sequence ID" value="QRG07969.1"/>
    <property type="molecule type" value="Genomic_DNA"/>
</dbReference>
<reference evidence="6 7" key="1">
    <citation type="submission" date="2020-10" db="EMBL/GenBank/DDBJ databases">
        <title>Degradation of 1,4-Dioxane by Xanthobacter sp. YN2, via a Novel Group-2 Soluble Di-Iron Monooxygenase.</title>
        <authorList>
            <person name="Ma F."/>
            <person name="Wang Y."/>
            <person name="Yang J."/>
            <person name="Guo H."/>
            <person name="Su D."/>
            <person name="Yu L."/>
        </authorList>
    </citation>
    <scope>NUCLEOTIDE SEQUENCE [LARGE SCALE GENOMIC DNA]</scope>
    <source>
        <strain evidence="6 7">YN2</strain>
    </source>
</reference>
<dbReference type="Pfam" id="PF00294">
    <property type="entry name" value="PfkB"/>
    <property type="match status" value="1"/>
</dbReference>
<comment type="similarity">
    <text evidence="1">Belongs to the carbohydrate kinase PfkB family.</text>
</comment>
<dbReference type="GO" id="GO:0019698">
    <property type="term" value="P:D-galacturonate catabolic process"/>
    <property type="evidence" value="ECO:0007669"/>
    <property type="project" value="TreeGrafter"/>
</dbReference>
<dbReference type="GO" id="GO:0006974">
    <property type="term" value="P:DNA damage response"/>
    <property type="evidence" value="ECO:0007669"/>
    <property type="project" value="TreeGrafter"/>
</dbReference>
<dbReference type="PANTHER" id="PTHR43085">
    <property type="entry name" value="HEXOKINASE FAMILY MEMBER"/>
    <property type="match status" value="1"/>
</dbReference>